<dbReference type="GO" id="GO:0046872">
    <property type="term" value="F:metal ion binding"/>
    <property type="evidence" value="ECO:0007669"/>
    <property type="project" value="UniProtKB-KW"/>
</dbReference>
<dbReference type="GO" id="GO:0032259">
    <property type="term" value="P:methylation"/>
    <property type="evidence" value="ECO:0007669"/>
    <property type="project" value="UniProtKB-KW"/>
</dbReference>
<comment type="catalytic activity">
    <reaction evidence="1 16">
        <text>a 4-O-methyl-thymidine in DNA + L-cysteinyl-[protein] = a thymidine in DNA + S-methyl-L-cysteinyl-[protein]</text>
        <dbReference type="Rhea" id="RHEA:53428"/>
        <dbReference type="Rhea" id="RHEA-COMP:10131"/>
        <dbReference type="Rhea" id="RHEA-COMP:10132"/>
        <dbReference type="Rhea" id="RHEA-COMP:13555"/>
        <dbReference type="Rhea" id="RHEA-COMP:13556"/>
        <dbReference type="ChEBI" id="CHEBI:29950"/>
        <dbReference type="ChEBI" id="CHEBI:82612"/>
        <dbReference type="ChEBI" id="CHEBI:137386"/>
        <dbReference type="ChEBI" id="CHEBI:137387"/>
        <dbReference type="EC" id="2.1.1.63"/>
    </reaction>
</comment>
<keyword evidence="7" id="KW-0819">tRNA processing</keyword>
<evidence type="ECO:0000256" key="14">
    <source>
        <dbReference type="ARBA" id="ARBA00023204"/>
    </source>
</evidence>
<comment type="miscellaneous">
    <text evidence="16">This enzyme catalyzes only one turnover and therefore is not strictly catalytic. According to one definition, an enzyme is a biocatalyst that acts repeatedly and over many reaction cycles.</text>
</comment>
<keyword evidence="8" id="KW-0479">Metal-binding</keyword>
<evidence type="ECO:0000313" key="20">
    <source>
        <dbReference type="Proteomes" id="UP000304148"/>
    </source>
</evidence>
<evidence type="ECO:0000256" key="1">
    <source>
        <dbReference type="ARBA" id="ARBA00001286"/>
    </source>
</evidence>
<evidence type="ECO:0000256" key="2">
    <source>
        <dbReference type="ARBA" id="ARBA00008711"/>
    </source>
</evidence>
<comment type="function">
    <text evidence="16">Involved in the cellular defense against the biological effects of O6-methylguanine (O6-MeG) and O4-methylthymine (O4-MeT) in DNA. Repairs the methylated nucleobase in DNA by stoichiometrically transferring the methyl group to a cysteine residue in the enzyme. This is a suicide reaction: the enzyme is irreversibly inactivated.</text>
</comment>
<evidence type="ECO:0000256" key="16">
    <source>
        <dbReference type="HAMAP-Rule" id="MF_00772"/>
    </source>
</evidence>
<dbReference type="GO" id="GO:0003908">
    <property type="term" value="F:methylated-DNA-[protein]-cysteine S-methyltransferase activity"/>
    <property type="evidence" value="ECO:0007669"/>
    <property type="project" value="UniProtKB-UniRule"/>
</dbReference>
<comment type="subcellular location">
    <subcellularLocation>
        <location evidence="16">Cytoplasm</location>
    </subcellularLocation>
</comment>
<dbReference type="InterPro" id="IPR023546">
    <property type="entry name" value="MGMT"/>
</dbReference>
<feature type="region of interest" description="Disordered" evidence="17">
    <location>
        <begin position="1"/>
        <end position="28"/>
    </location>
</feature>
<gene>
    <name evidence="19" type="ORF">PBLR_15931</name>
</gene>
<dbReference type="GO" id="GO:0008616">
    <property type="term" value="P:tRNA queuosine(34) biosynthetic process"/>
    <property type="evidence" value="ECO:0007669"/>
    <property type="project" value="UniProtKB-KW"/>
</dbReference>
<dbReference type="Gene3D" id="1.25.10.10">
    <property type="entry name" value="Leucine-rich Repeat Variant"/>
    <property type="match status" value="1"/>
</dbReference>
<evidence type="ECO:0000256" key="3">
    <source>
        <dbReference type="ARBA" id="ARBA00022485"/>
    </source>
</evidence>
<dbReference type="InterPro" id="IPR017896">
    <property type="entry name" value="4Fe4S_Fe-S-bd"/>
</dbReference>
<dbReference type="InterPro" id="IPR017900">
    <property type="entry name" value="4Fe4S_Fe_S_CS"/>
</dbReference>
<dbReference type="InterPro" id="IPR036631">
    <property type="entry name" value="MGMT_N_sf"/>
</dbReference>
<dbReference type="Proteomes" id="UP000304148">
    <property type="component" value="Chromosome"/>
</dbReference>
<dbReference type="GO" id="GO:0005737">
    <property type="term" value="C:cytoplasm"/>
    <property type="evidence" value="ECO:0007669"/>
    <property type="project" value="UniProtKB-SubCell"/>
</dbReference>
<keyword evidence="11" id="KW-0560">Oxidoreductase</keyword>
<evidence type="ECO:0000256" key="6">
    <source>
        <dbReference type="ARBA" id="ARBA00022679"/>
    </source>
</evidence>
<protein>
    <recommendedName>
        <fullName evidence="16">Methylated-DNA--protein-cysteine methyltransferase</fullName>
        <ecNumber evidence="16">2.1.1.63</ecNumber>
    </recommendedName>
    <alternativeName>
        <fullName evidence="16">6-O-methylguanine-DNA methyltransferase</fullName>
        <shortName evidence="16">MGMT</shortName>
    </alternativeName>
    <alternativeName>
        <fullName evidence="16">O-6-methylguanine-DNA-alkyltransferase</fullName>
    </alternativeName>
</protein>
<evidence type="ECO:0000256" key="17">
    <source>
        <dbReference type="SAM" id="MobiDB-lite"/>
    </source>
</evidence>
<dbReference type="Pfam" id="PF01035">
    <property type="entry name" value="DNA_binding_1"/>
    <property type="match status" value="1"/>
</dbReference>
<dbReference type="GO" id="GO:0006307">
    <property type="term" value="P:DNA alkylation repair"/>
    <property type="evidence" value="ECO:0007669"/>
    <property type="project" value="UniProtKB-UniRule"/>
</dbReference>
<dbReference type="EMBL" id="LS992241">
    <property type="protein sequence ID" value="SYX87501.1"/>
    <property type="molecule type" value="Genomic_DNA"/>
</dbReference>
<dbReference type="SUPFAM" id="SSF46767">
    <property type="entry name" value="Methylated DNA-protein cysteine methyltransferase, C-terminal domain"/>
    <property type="match status" value="1"/>
</dbReference>
<dbReference type="InterPro" id="IPR036388">
    <property type="entry name" value="WH-like_DNA-bd_sf"/>
</dbReference>
<keyword evidence="5 16" id="KW-0489">Methyltransferase</keyword>
<keyword evidence="6 16" id="KW-0808">Transferase</keyword>
<evidence type="ECO:0000256" key="7">
    <source>
        <dbReference type="ARBA" id="ARBA00022694"/>
    </source>
</evidence>
<comment type="similarity">
    <text evidence="2 16">Belongs to the MGMT family.</text>
</comment>
<dbReference type="Pfam" id="PF02870">
    <property type="entry name" value="Methyltransf_1N"/>
    <property type="match status" value="1"/>
</dbReference>
<dbReference type="SMART" id="SM00567">
    <property type="entry name" value="EZ_HEAT"/>
    <property type="match status" value="2"/>
</dbReference>
<dbReference type="InterPro" id="IPR011989">
    <property type="entry name" value="ARM-like"/>
</dbReference>
<reference evidence="20" key="1">
    <citation type="submission" date="2018-08" db="EMBL/GenBank/DDBJ databases">
        <authorList>
            <person name="Chevrot R."/>
        </authorList>
    </citation>
    <scope>NUCLEOTIDE SEQUENCE [LARGE SCALE GENOMIC DNA]</scope>
</reference>
<evidence type="ECO:0000256" key="9">
    <source>
        <dbReference type="ARBA" id="ARBA00022763"/>
    </source>
</evidence>
<dbReference type="Pfam" id="PF08331">
    <property type="entry name" value="QueG_DUF1730"/>
    <property type="match status" value="1"/>
</dbReference>
<dbReference type="InterPro" id="IPR004155">
    <property type="entry name" value="PBS_lyase_HEAT"/>
</dbReference>
<proteinExistence type="inferred from homology"/>
<dbReference type="HAMAP" id="MF_00772">
    <property type="entry name" value="OGT"/>
    <property type="match status" value="1"/>
</dbReference>
<dbReference type="FunFam" id="1.10.10.10:FF:000214">
    <property type="entry name" value="Methylated-DNA--protein-cysteine methyltransferase"/>
    <property type="match status" value="1"/>
</dbReference>
<dbReference type="InterPro" id="IPR004453">
    <property type="entry name" value="QueG"/>
</dbReference>
<keyword evidence="14 16" id="KW-0234">DNA repair</keyword>
<dbReference type="SUPFAM" id="SSF53155">
    <property type="entry name" value="Methylated DNA-protein cysteine methyltransferase domain"/>
    <property type="match status" value="1"/>
</dbReference>
<dbReference type="NCBIfam" id="TIGR00589">
    <property type="entry name" value="ogt"/>
    <property type="match status" value="1"/>
</dbReference>
<keyword evidence="10" id="KW-0671">Queuosine biosynthesis</keyword>
<dbReference type="PROSITE" id="PS51379">
    <property type="entry name" value="4FE4S_FER_2"/>
    <property type="match status" value="1"/>
</dbReference>
<dbReference type="Gene3D" id="3.30.160.70">
    <property type="entry name" value="Methylated DNA-protein cysteine methyltransferase domain"/>
    <property type="match status" value="1"/>
</dbReference>
<dbReference type="CDD" id="cd06445">
    <property type="entry name" value="ATase"/>
    <property type="match status" value="1"/>
</dbReference>
<dbReference type="Pfam" id="PF13484">
    <property type="entry name" value="Fer4_16"/>
    <property type="match status" value="1"/>
</dbReference>
<dbReference type="PANTHER" id="PTHR30002:SF4">
    <property type="entry name" value="EPOXYQUEUOSINE REDUCTASE"/>
    <property type="match status" value="1"/>
</dbReference>
<keyword evidence="3" id="KW-0004">4Fe-4S</keyword>
<feature type="domain" description="4Fe-4S ferredoxin-type" evidence="18">
    <location>
        <begin position="206"/>
        <end position="235"/>
    </location>
</feature>
<dbReference type="NCBIfam" id="TIGR00276">
    <property type="entry name" value="tRNA epoxyqueuosine(34) reductase QueG"/>
    <property type="match status" value="1"/>
</dbReference>
<keyword evidence="13" id="KW-0411">Iron-sulfur</keyword>
<dbReference type="InterPro" id="IPR036217">
    <property type="entry name" value="MethylDNA_cys_MeTrfase_DNAb"/>
</dbReference>
<evidence type="ECO:0000256" key="11">
    <source>
        <dbReference type="ARBA" id="ARBA00023002"/>
    </source>
</evidence>
<keyword evidence="4 16" id="KW-0963">Cytoplasm</keyword>
<dbReference type="GO" id="GO:0052693">
    <property type="term" value="F:epoxyqueuosine reductase activity"/>
    <property type="evidence" value="ECO:0007669"/>
    <property type="project" value="TreeGrafter"/>
</dbReference>
<feature type="active site" description="Nucleophile; methyl group acceptor" evidence="16">
    <location>
        <position position="544"/>
    </location>
</feature>
<organism evidence="19 20">
    <name type="scientific">Paenibacillus alvei</name>
    <name type="common">Bacillus alvei</name>
    <dbReference type="NCBI Taxonomy" id="44250"/>
    <lineage>
        <taxon>Bacteria</taxon>
        <taxon>Bacillati</taxon>
        <taxon>Bacillota</taxon>
        <taxon>Bacilli</taxon>
        <taxon>Bacillales</taxon>
        <taxon>Paenibacillaceae</taxon>
        <taxon>Paenibacillus</taxon>
    </lineage>
</organism>
<dbReference type="InterPro" id="IPR008332">
    <property type="entry name" value="MethylG_MeTrfase_N"/>
</dbReference>
<feature type="compositionally biased region" description="Basic and acidic residues" evidence="17">
    <location>
        <begin position="1"/>
        <end position="18"/>
    </location>
</feature>
<accession>A0A383RLG0</accession>
<dbReference type="Gene3D" id="1.10.10.10">
    <property type="entry name" value="Winged helix-like DNA-binding domain superfamily/Winged helix DNA-binding domain"/>
    <property type="match status" value="1"/>
</dbReference>
<keyword evidence="9 16" id="KW-0227">DNA damage</keyword>
<evidence type="ECO:0000313" key="19">
    <source>
        <dbReference type="EMBL" id="SYX87501.1"/>
    </source>
</evidence>
<dbReference type="PANTHER" id="PTHR30002">
    <property type="entry name" value="EPOXYQUEUOSINE REDUCTASE"/>
    <property type="match status" value="1"/>
</dbReference>
<dbReference type="Pfam" id="PF13646">
    <property type="entry name" value="HEAT_2"/>
    <property type="match status" value="1"/>
</dbReference>
<evidence type="ECO:0000256" key="4">
    <source>
        <dbReference type="ARBA" id="ARBA00022490"/>
    </source>
</evidence>
<dbReference type="InterPro" id="IPR013542">
    <property type="entry name" value="QueG_DUF1730"/>
</dbReference>
<evidence type="ECO:0000259" key="18">
    <source>
        <dbReference type="PROSITE" id="PS51379"/>
    </source>
</evidence>
<evidence type="ECO:0000256" key="12">
    <source>
        <dbReference type="ARBA" id="ARBA00023004"/>
    </source>
</evidence>
<evidence type="ECO:0000256" key="13">
    <source>
        <dbReference type="ARBA" id="ARBA00023014"/>
    </source>
</evidence>
<evidence type="ECO:0000256" key="8">
    <source>
        <dbReference type="ARBA" id="ARBA00022723"/>
    </source>
</evidence>
<dbReference type="RefSeq" id="WP_269473572.1">
    <property type="nucleotide sequence ID" value="NZ_LS992241.1"/>
</dbReference>
<evidence type="ECO:0000256" key="5">
    <source>
        <dbReference type="ARBA" id="ARBA00022603"/>
    </source>
</evidence>
<keyword evidence="12" id="KW-0408">Iron</keyword>
<dbReference type="SUPFAM" id="SSF54862">
    <property type="entry name" value="4Fe-4S ferredoxins"/>
    <property type="match status" value="1"/>
</dbReference>
<dbReference type="InterPro" id="IPR016024">
    <property type="entry name" value="ARM-type_fold"/>
</dbReference>
<comment type="catalytic activity">
    <reaction evidence="15 16">
        <text>a 6-O-methyl-2'-deoxyguanosine in DNA + L-cysteinyl-[protein] = S-methyl-L-cysteinyl-[protein] + a 2'-deoxyguanosine in DNA</text>
        <dbReference type="Rhea" id="RHEA:24000"/>
        <dbReference type="Rhea" id="RHEA-COMP:10131"/>
        <dbReference type="Rhea" id="RHEA-COMP:10132"/>
        <dbReference type="Rhea" id="RHEA-COMP:11367"/>
        <dbReference type="Rhea" id="RHEA-COMP:11368"/>
        <dbReference type="ChEBI" id="CHEBI:29950"/>
        <dbReference type="ChEBI" id="CHEBI:82612"/>
        <dbReference type="ChEBI" id="CHEBI:85445"/>
        <dbReference type="ChEBI" id="CHEBI:85448"/>
        <dbReference type="EC" id="2.1.1.63"/>
    </reaction>
</comment>
<dbReference type="GO" id="GO:0051539">
    <property type="term" value="F:4 iron, 4 sulfur cluster binding"/>
    <property type="evidence" value="ECO:0007669"/>
    <property type="project" value="UniProtKB-KW"/>
</dbReference>
<dbReference type="AlphaFoldDB" id="A0A383RLG0"/>
<evidence type="ECO:0000256" key="15">
    <source>
        <dbReference type="ARBA" id="ARBA00049348"/>
    </source>
</evidence>
<name>A0A383RLG0_PAEAL</name>
<dbReference type="InterPro" id="IPR014048">
    <property type="entry name" value="MethylDNA_cys_MeTrfase_DNA-bd"/>
</dbReference>
<dbReference type="PROSITE" id="PS00198">
    <property type="entry name" value="4FE4S_FER_1"/>
    <property type="match status" value="1"/>
</dbReference>
<evidence type="ECO:0000256" key="10">
    <source>
        <dbReference type="ARBA" id="ARBA00022785"/>
    </source>
</evidence>
<dbReference type="EC" id="2.1.1.63" evidence="16"/>
<dbReference type="SUPFAM" id="SSF48371">
    <property type="entry name" value="ARM repeat"/>
    <property type="match status" value="1"/>
</dbReference>
<sequence length="584" mass="65099">MLDSKKPHGQQNHEERAKPGQGASKERWRKLKQEIIEAAPALGIDQVGFTTADPFIELKARLQHSIDQGYASGFEEPDLDKRTRPELLLEDARSIIAIAVAYPSKLEESPKSKAGSYRGMFARTAWGLDYHHVLRDRLAKLEAFLRERVPEQELRVRSMVDTGELSDRAVAERAGIGFSGKNCSIISPQWGSWIYLGEMITNIPFPSDEPVTEDCGECTRCLDACPTSALVGPGQLNANLCISFQTQSKDILSHEMMTKMGNRLYGCDTCQIVCPKNKGMNWTHQPEMQPDPEKAKPLLVPMLQLSNREFKEQFGSLSAAWRGKKPIQRNAIVALGNFRDRSAVGELRTLLREDTRYDIRATAAWALGQIGGTDAKQALLSAMNREKEDAVVQAIDDALQQFDNHVEPIYVQEMESPLGMLTVASSATGLCSIEFGSVLDTSARLNAWAQRTYGRAALQRHPERLQEAIRQLEEYFRGERQSFDLTLDFQGTPFQREVWRALMDIPYGETRSYKQIAEAIGRPQAVRAVGGANNRNPIPVIAPCHRVIGADGRLVGYGGGMDKKVTLLKLEGMQANEDRMLTAP</sequence>